<dbReference type="PROSITE" id="PS51066">
    <property type="entry name" value="ZF_FPG_2"/>
    <property type="match status" value="1"/>
</dbReference>
<dbReference type="CDD" id="cd08971">
    <property type="entry name" value="AcNei2_N"/>
    <property type="match status" value="1"/>
</dbReference>
<keyword evidence="12 17" id="KW-0326">Glycosidase</keyword>
<dbReference type="EC" id="4.2.99.18" evidence="2"/>
<name>A0A7Y9F3I4_9ACTN</name>
<feature type="domain" description="FPG-type" evidence="15">
    <location>
        <begin position="225"/>
        <end position="263"/>
    </location>
</feature>
<comment type="caution">
    <text evidence="17">The sequence shown here is derived from an EMBL/GenBank/DDBJ whole genome shotgun (WGS) entry which is preliminary data.</text>
</comment>
<dbReference type="RefSeq" id="WP_179616303.1">
    <property type="nucleotide sequence ID" value="NZ_CP059163.1"/>
</dbReference>
<keyword evidence="8" id="KW-0238">DNA-binding</keyword>
<keyword evidence="10 17" id="KW-0456">Lyase</keyword>
<keyword evidence="18" id="KW-1185">Reference proteome</keyword>
<keyword evidence="5 14" id="KW-0863">Zinc-finger</keyword>
<dbReference type="InterPro" id="IPR015886">
    <property type="entry name" value="H2TH_FPG"/>
</dbReference>
<reference evidence="17 18" key="1">
    <citation type="submission" date="2020-07" db="EMBL/GenBank/DDBJ databases">
        <title>Sequencing the genomes of 1000 actinobacteria strains.</title>
        <authorList>
            <person name="Klenk H.-P."/>
        </authorList>
    </citation>
    <scope>NUCLEOTIDE SEQUENCE [LARGE SCALE GENOMIC DNA]</scope>
    <source>
        <strain evidence="17 18">DSM 18965</strain>
    </source>
</reference>
<dbReference type="Pfam" id="PF01149">
    <property type="entry name" value="Fapy_DNA_glyco"/>
    <property type="match status" value="1"/>
</dbReference>
<evidence type="ECO:0000256" key="8">
    <source>
        <dbReference type="ARBA" id="ARBA00023125"/>
    </source>
</evidence>
<evidence type="ECO:0000256" key="9">
    <source>
        <dbReference type="ARBA" id="ARBA00023204"/>
    </source>
</evidence>
<dbReference type="SMART" id="SM00898">
    <property type="entry name" value="Fapy_DNA_glyco"/>
    <property type="match status" value="1"/>
</dbReference>
<evidence type="ECO:0000313" key="18">
    <source>
        <dbReference type="Proteomes" id="UP000516957"/>
    </source>
</evidence>
<dbReference type="InterPro" id="IPR000214">
    <property type="entry name" value="Znf_DNA_glyclase/AP_lyase"/>
</dbReference>
<dbReference type="PANTHER" id="PTHR42697">
    <property type="entry name" value="ENDONUCLEASE 8"/>
    <property type="match status" value="1"/>
</dbReference>
<dbReference type="PROSITE" id="PS51068">
    <property type="entry name" value="FPG_CAT"/>
    <property type="match status" value="1"/>
</dbReference>
<dbReference type="EMBL" id="JACCBE010000001">
    <property type="protein sequence ID" value="NYD58736.1"/>
    <property type="molecule type" value="Genomic_DNA"/>
</dbReference>
<protein>
    <recommendedName>
        <fullName evidence="2">DNA-(apurinic or apyrimidinic site) lyase</fullName>
        <ecNumber evidence="2">4.2.99.18</ecNumber>
    </recommendedName>
</protein>
<evidence type="ECO:0000259" key="15">
    <source>
        <dbReference type="PROSITE" id="PS51066"/>
    </source>
</evidence>
<keyword evidence="6 17" id="KW-0378">Hydrolase</keyword>
<proteinExistence type="inferred from homology"/>
<dbReference type="AlphaFoldDB" id="A0A7Y9F3I4"/>
<dbReference type="SUPFAM" id="SSF57716">
    <property type="entry name" value="Glucocorticoid receptor-like (DNA-binding domain)"/>
    <property type="match status" value="1"/>
</dbReference>
<dbReference type="PROSITE" id="PS01242">
    <property type="entry name" value="ZF_FPG_1"/>
    <property type="match status" value="1"/>
</dbReference>
<keyword evidence="7" id="KW-0862">Zinc</keyword>
<dbReference type="GO" id="GO:0000703">
    <property type="term" value="F:oxidized pyrimidine nucleobase lesion DNA N-glycosylase activity"/>
    <property type="evidence" value="ECO:0007669"/>
    <property type="project" value="TreeGrafter"/>
</dbReference>
<gene>
    <name evidence="17" type="ORF">BKA08_002974</name>
</gene>
<dbReference type="InterPro" id="IPR010979">
    <property type="entry name" value="Ribosomal_uS13-like_H2TH"/>
</dbReference>
<evidence type="ECO:0000256" key="11">
    <source>
        <dbReference type="ARBA" id="ARBA00023268"/>
    </source>
</evidence>
<evidence type="ECO:0000313" key="17">
    <source>
        <dbReference type="EMBL" id="NYD58736.1"/>
    </source>
</evidence>
<sequence>MPEGDTVYRAARLLDRALAGHVLTVAELRVPQHATADLVGSRVEGTVSRGKHLLTRLHPPVGPPLTLHTHLKMEGAWRALAPGRRWPRPAYQARAVLGDDTVTTVGFSLGVVELLPTADEHEVVGHLGPDLLGPDWDEEEALRRLREEPEREVGDALRDQTRLAGLGNMYVAELCFVSGLHPRLPVGDVPDLARAVRRGRQMLQLNKERAVQSTTGDLRERERTWVYRRERSPCRRCATSIRVDRQGPPGRERAIYWCPRCQPEPVTPPRRGPGGPAPR</sequence>
<evidence type="ECO:0000256" key="6">
    <source>
        <dbReference type="ARBA" id="ARBA00022801"/>
    </source>
</evidence>
<keyword evidence="11" id="KW-0511">Multifunctional enzyme</keyword>
<dbReference type="GO" id="GO:0003684">
    <property type="term" value="F:damaged DNA binding"/>
    <property type="evidence" value="ECO:0007669"/>
    <property type="project" value="InterPro"/>
</dbReference>
<dbReference type="InterPro" id="IPR015887">
    <property type="entry name" value="DNA_glyclase_Znf_dom_DNA_BS"/>
</dbReference>
<dbReference type="GO" id="GO:0008270">
    <property type="term" value="F:zinc ion binding"/>
    <property type="evidence" value="ECO:0007669"/>
    <property type="project" value="UniProtKB-KW"/>
</dbReference>
<evidence type="ECO:0000256" key="4">
    <source>
        <dbReference type="ARBA" id="ARBA00022763"/>
    </source>
</evidence>
<keyword evidence="17" id="KW-0255">Endonuclease</keyword>
<keyword evidence="4" id="KW-0227">DNA damage</keyword>
<feature type="domain" description="Formamidopyrimidine-DNA glycosylase catalytic" evidence="16">
    <location>
        <begin position="2"/>
        <end position="98"/>
    </location>
</feature>
<keyword evidence="9" id="KW-0234">DNA repair</keyword>
<keyword evidence="17" id="KW-0540">Nuclease</keyword>
<dbReference type="Gene3D" id="3.20.190.10">
    <property type="entry name" value="MutM-like, N-terminal"/>
    <property type="match status" value="1"/>
</dbReference>
<dbReference type="GO" id="GO:0140078">
    <property type="term" value="F:class I DNA-(apurinic or apyrimidinic site) endonuclease activity"/>
    <property type="evidence" value="ECO:0007669"/>
    <property type="project" value="UniProtKB-EC"/>
</dbReference>
<dbReference type="GO" id="GO:0006284">
    <property type="term" value="P:base-excision repair"/>
    <property type="evidence" value="ECO:0007669"/>
    <property type="project" value="InterPro"/>
</dbReference>
<dbReference type="SUPFAM" id="SSF46946">
    <property type="entry name" value="S13-like H2TH domain"/>
    <property type="match status" value="1"/>
</dbReference>
<dbReference type="InterPro" id="IPR035937">
    <property type="entry name" value="FPG_N"/>
</dbReference>
<dbReference type="SMART" id="SM01232">
    <property type="entry name" value="H2TH"/>
    <property type="match status" value="1"/>
</dbReference>
<evidence type="ECO:0000256" key="1">
    <source>
        <dbReference type="ARBA" id="ARBA00009409"/>
    </source>
</evidence>
<dbReference type="InterPro" id="IPR012319">
    <property type="entry name" value="FPG_cat"/>
</dbReference>
<evidence type="ECO:0000256" key="5">
    <source>
        <dbReference type="ARBA" id="ARBA00022771"/>
    </source>
</evidence>
<comment type="similarity">
    <text evidence="1">Belongs to the FPG family.</text>
</comment>
<dbReference type="Gene3D" id="1.10.8.50">
    <property type="match status" value="1"/>
</dbReference>
<dbReference type="SUPFAM" id="SSF81624">
    <property type="entry name" value="N-terminal domain of MutM-like DNA repair proteins"/>
    <property type="match status" value="1"/>
</dbReference>
<evidence type="ECO:0000256" key="10">
    <source>
        <dbReference type="ARBA" id="ARBA00023239"/>
    </source>
</evidence>
<comment type="catalytic activity">
    <reaction evidence="13">
        <text>2'-deoxyribonucleotide-(2'-deoxyribose 5'-phosphate)-2'-deoxyribonucleotide-DNA = a 3'-end 2'-deoxyribonucleotide-(2,3-dehydro-2,3-deoxyribose 5'-phosphate)-DNA + a 5'-end 5'-phospho-2'-deoxyribonucleoside-DNA + H(+)</text>
        <dbReference type="Rhea" id="RHEA:66592"/>
        <dbReference type="Rhea" id="RHEA-COMP:13180"/>
        <dbReference type="Rhea" id="RHEA-COMP:16897"/>
        <dbReference type="Rhea" id="RHEA-COMP:17067"/>
        <dbReference type="ChEBI" id="CHEBI:15378"/>
        <dbReference type="ChEBI" id="CHEBI:136412"/>
        <dbReference type="ChEBI" id="CHEBI:157695"/>
        <dbReference type="ChEBI" id="CHEBI:167181"/>
        <dbReference type="EC" id="4.2.99.18"/>
    </reaction>
</comment>
<organism evidence="17 18">
    <name type="scientific">Nocardioides marinisabuli</name>
    <dbReference type="NCBI Taxonomy" id="419476"/>
    <lineage>
        <taxon>Bacteria</taxon>
        <taxon>Bacillati</taxon>
        <taxon>Actinomycetota</taxon>
        <taxon>Actinomycetes</taxon>
        <taxon>Propionibacteriales</taxon>
        <taxon>Nocardioidaceae</taxon>
        <taxon>Nocardioides</taxon>
    </lineage>
</organism>
<evidence type="ECO:0000256" key="7">
    <source>
        <dbReference type="ARBA" id="ARBA00022833"/>
    </source>
</evidence>
<evidence type="ECO:0000256" key="3">
    <source>
        <dbReference type="ARBA" id="ARBA00022723"/>
    </source>
</evidence>
<accession>A0A7Y9F3I4</accession>
<evidence type="ECO:0000256" key="2">
    <source>
        <dbReference type="ARBA" id="ARBA00012720"/>
    </source>
</evidence>
<evidence type="ECO:0000256" key="12">
    <source>
        <dbReference type="ARBA" id="ARBA00023295"/>
    </source>
</evidence>
<dbReference type="PANTHER" id="PTHR42697:SF1">
    <property type="entry name" value="ENDONUCLEASE 8"/>
    <property type="match status" value="1"/>
</dbReference>
<evidence type="ECO:0000259" key="16">
    <source>
        <dbReference type="PROSITE" id="PS51068"/>
    </source>
</evidence>
<evidence type="ECO:0000256" key="13">
    <source>
        <dbReference type="ARBA" id="ARBA00044632"/>
    </source>
</evidence>
<dbReference type="Proteomes" id="UP000516957">
    <property type="component" value="Unassembled WGS sequence"/>
</dbReference>
<dbReference type="InterPro" id="IPR044090">
    <property type="entry name" value="Nei2_N"/>
</dbReference>
<evidence type="ECO:0000256" key="14">
    <source>
        <dbReference type="PROSITE-ProRule" id="PRU00391"/>
    </source>
</evidence>
<keyword evidence="3" id="KW-0479">Metal-binding</keyword>